<dbReference type="RefSeq" id="XP_022133159.1">
    <property type="nucleotide sequence ID" value="XM_022277467.1"/>
</dbReference>
<gene>
    <name evidence="4" type="primary">LOC111005830</name>
</gene>
<proteinExistence type="predicted"/>
<keyword evidence="2" id="KW-0812">Transmembrane</keyword>
<feature type="transmembrane region" description="Helical" evidence="2">
    <location>
        <begin position="185"/>
        <end position="205"/>
    </location>
</feature>
<evidence type="ECO:0000313" key="4">
    <source>
        <dbReference type="RefSeq" id="XP_022133159.1"/>
    </source>
</evidence>
<keyword evidence="3" id="KW-1185">Reference proteome</keyword>
<keyword evidence="2" id="KW-1133">Transmembrane helix</keyword>
<accession>A0A6J1BV70</accession>
<dbReference type="OrthoDB" id="753811at2759"/>
<feature type="region of interest" description="Disordered" evidence="1">
    <location>
        <begin position="28"/>
        <end position="64"/>
    </location>
</feature>
<dbReference type="GeneID" id="111005830"/>
<evidence type="ECO:0000313" key="3">
    <source>
        <dbReference type="Proteomes" id="UP000504603"/>
    </source>
</evidence>
<name>A0A6J1BV70_MOMCH</name>
<organism evidence="3 4">
    <name type="scientific">Momordica charantia</name>
    <name type="common">Bitter gourd</name>
    <name type="synonym">Balsam pear</name>
    <dbReference type="NCBI Taxonomy" id="3673"/>
    <lineage>
        <taxon>Eukaryota</taxon>
        <taxon>Viridiplantae</taxon>
        <taxon>Streptophyta</taxon>
        <taxon>Embryophyta</taxon>
        <taxon>Tracheophyta</taxon>
        <taxon>Spermatophyta</taxon>
        <taxon>Magnoliopsida</taxon>
        <taxon>eudicotyledons</taxon>
        <taxon>Gunneridae</taxon>
        <taxon>Pentapetalae</taxon>
        <taxon>rosids</taxon>
        <taxon>fabids</taxon>
        <taxon>Cucurbitales</taxon>
        <taxon>Cucurbitaceae</taxon>
        <taxon>Momordiceae</taxon>
        <taxon>Momordica</taxon>
    </lineage>
</organism>
<dbReference type="KEGG" id="mcha:111005830"/>
<keyword evidence="2" id="KW-0472">Membrane</keyword>
<sequence length="208" mass="22951">MAANFIHYFPTTILPTPNSNCRYYLHPPPPQRRGSVPVRVKCNGDAKTSAPQPETGEGKANNTPLPLPLPTFQKLFNNSNPFFRILPARLLMSVYASRLVNSLKNSLVFSVQPTTDGGSNVGVKWKLGWEKIVVTLGKGINVTSQNSFGGKLLLGNLETIMDPLVQLMPNLMNSNLAAEEKLKKIAISLCVGFFLLVLSLFFFQFSVR</sequence>
<evidence type="ECO:0000256" key="2">
    <source>
        <dbReference type="SAM" id="Phobius"/>
    </source>
</evidence>
<dbReference type="Proteomes" id="UP000504603">
    <property type="component" value="Unplaced"/>
</dbReference>
<protein>
    <submittedName>
        <fullName evidence="4">Uncharacterized protein LOC111005830</fullName>
    </submittedName>
</protein>
<dbReference type="AlphaFoldDB" id="A0A6J1BV70"/>
<evidence type="ECO:0000256" key="1">
    <source>
        <dbReference type="SAM" id="MobiDB-lite"/>
    </source>
</evidence>
<reference evidence="4" key="1">
    <citation type="submission" date="2025-08" db="UniProtKB">
        <authorList>
            <consortium name="RefSeq"/>
        </authorList>
    </citation>
    <scope>IDENTIFICATION</scope>
    <source>
        <strain evidence="4">OHB3-1</strain>
    </source>
</reference>